<reference evidence="2 3" key="1">
    <citation type="journal article" date="2020" name="BMC Genomics">
        <title>Intraspecific diversification of the crop wild relative Brassica cretica Lam. using demographic model selection.</title>
        <authorList>
            <person name="Kioukis A."/>
            <person name="Michalopoulou V.A."/>
            <person name="Briers L."/>
            <person name="Pirintsos S."/>
            <person name="Studholme D.J."/>
            <person name="Pavlidis P."/>
            <person name="Sarris P.F."/>
        </authorList>
    </citation>
    <scope>NUCLEOTIDE SEQUENCE [LARGE SCALE GENOMIC DNA]</scope>
    <source>
        <strain evidence="3">cv. PFS-1207/04</strain>
    </source>
</reference>
<evidence type="ECO:0008006" key="4">
    <source>
        <dbReference type="Google" id="ProtNLM"/>
    </source>
</evidence>
<keyword evidence="1" id="KW-0472">Membrane</keyword>
<gene>
    <name evidence="2" type="ORF">DY000_02058186</name>
</gene>
<dbReference type="Proteomes" id="UP000266723">
    <property type="component" value="Unassembled WGS sequence"/>
</dbReference>
<keyword evidence="3" id="KW-1185">Reference proteome</keyword>
<sequence length="309" mass="35026">MKLDYDLQLSNQILTLQTSEAKLEHAIVTSDTANALKITADAMKSALENLHGVPQLMTQMEGQRQKLEHVVESLYLDDSLEEELNRLMEEMTEPPQAQAQAETMDLKVENTETKTQAPSDTEHIVEDLDDSNLEEETLTVEMAEPPEVSIFNPLSLLSLVVTGSELFHSLSLTSRSDRDLLFRLASIGVSILLRHHPIEIFSSVWLRLAFLSFCAIVFRLMTHEHDVFCLLELEALVFHLHVLFTIGGIANRRFIQEWLPRFALFKEALLIIMFYCSLLVKGFSLWETFGLSSFVSETLMSAADFVSHP</sequence>
<feature type="transmembrane region" description="Helical" evidence="1">
    <location>
        <begin position="262"/>
        <end position="280"/>
    </location>
</feature>
<accession>A0ABQ7A7I8</accession>
<keyword evidence="1" id="KW-0812">Transmembrane</keyword>
<evidence type="ECO:0000313" key="3">
    <source>
        <dbReference type="Proteomes" id="UP000266723"/>
    </source>
</evidence>
<comment type="caution">
    <text evidence="2">The sequence shown here is derived from an EMBL/GenBank/DDBJ whole genome shotgun (WGS) entry which is preliminary data.</text>
</comment>
<keyword evidence="1" id="KW-1133">Transmembrane helix</keyword>
<feature type="transmembrane region" description="Helical" evidence="1">
    <location>
        <begin position="228"/>
        <end position="250"/>
    </location>
</feature>
<dbReference type="EMBL" id="QGKV02002055">
    <property type="protein sequence ID" value="KAF3493643.1"/>
    <property type="molecule type" value="Genomic_DNA"/>
</dbReference>
<evidence type="ECO:0000256" key="1">
    <source>
        <dbReference type="SAM" id="Phobius"/>
    </source>
</evidence>
<organism evidence="2 3">
    <name type="scientific">Brassica cretica</name>
    <name type="common">Mustard</name>
    <dbReference type="NCBI Taxonomy" id="69181"/>
    <lineage>
        <taxon>Eukaryota</taxon>
        <taxon>Viridiplantae</taxon>
        <taxon>Streptophyta</taxon>
        <taxon>Embryophyta</taxon>
        <taxon>Tracheophyta</taxon>
        <taxon>Spermatophyta</taxon>
        <taxon>Magnoliopsida</taxon>
        <taxon>eudicotyledons</taxon>
        <taxon>Gunneridae</taxon>
        <taxon>Pentapetalae</taxon>
        <taxon>rosids</taxon>
        <taxon>malvids</taxon>
        <taxon>Brassicales</taxon>
        <taxon>Brassicaceae</taxon>
        <taxon>Brassiceae</taxon>
        <taxon>Brassica</taxon>
    </lineage>
</organism>
<protein>
    <recommendedName>
        <fullName evidence="4">Transmembrane protein</fullName>
    </recommendedName>
</protein>
<name>A0ABQ7A7I8_BRACR</name>
<feature type="transmembrane region" description="Helical" evidence="1">
    <location>
        <begin position="204"/>
        <end position="221"/>
    </location>
</feature>
<proteinExistence type="predicted"/>
<evidence type="ECO:0000313" key="2">
    <source>
        <dbReference type="EMBL" id="KAF3493643.1"/>
    </source>
</evidence>